<evidence type="ECO:0000256" key="6">
    <source>
        <dbReference type="RuleBase" id="RU000354"/>
    </source>
</evidence>
<evidence type="ECO:0000256" key="1">
    <source>
        <dbReference type="ARBA" id="ARBA00004613"/>
    </source>
</evidence>
<sequence length="301" mass="34914">MVAAFFQICVLLTVTVIKNWVQAANQFEEKWEEQYRKEIGSLIMNKLEMTESLIKKNFSKSFSKSFIDRLTEEQEEKTQIIITAEQEWKSSGEINIHSKYNTIEADSVITSAIFSIYIKSFTIETDFIIIILKENNNIISSRPILKNSFGWIDFDVTLAFQKWTRSSNSSLRSLFLSCNTCGNRLQISTEKQHTPYLHVSFFTKKGLPRERRKTWTCNESVSCCSRPVYISFEDINWRWVLSPKGFWTNKCMGKCDKENPDKSTCCAPLTLGSITMYYHNGDYLVYGKKLENIVIKDCGCQ</sequence>
<accession>A0ABM4BWN8</accession>
<dbReference type="GeneID" id="136080648"/>
<dbReference type="InterPro" id="IPR015615">
    <property type="entry name" value="TGF-beta-rel"/>
</dbReference>
<feature type="signal peptide" evidence="7">
    <location>
        <begin position="1"/>
        <end position="23"/>
    </location>
</feature>
<dbReference type="Gene3D" id="2.10.90.10">
    <property type="entry name" value="Cystine-knot cytokines"/>
    <property type="match status" value="1"/>
</dbReference>
<organism evidence="9 10">
    <name type="scientific">Hydra vulgaris</name>
    <name type="common">Hydra</name>
    <name type="synonym">Hydra attenuata</name>
    <dbReference type="NCBI Taxonomy" id="6087"/>
    <lineage>
        <taxon>Eukaryota</taxon>
        <taxon>Metazoa</taxon>
        <taxon>Cnidaria</taxon>
        <taxon>Hydrozoa</taxon>
        <taxon>Hydroidolina</taxon>
        <taxon>Anthoathecata</taxon>
        <taxon>Aplanulata</taxon>
        <taxon>Hydridae</taxon>
        <taxon>Hydra</taxon>
    </lineage>
</organism>
<protein>
    <submittedName>
        <fullName evidence="10">Inhibin beta B chain-like</fullName>
    </submittedName>
</protein>
<name>A0ABM4BWN8_HYDVU</name>
<evidence type="ECO:0000256" key="3">
    <source>
        <dbReference type="ARBA" id="ARBA00022525"/>
    </source>
</evidence>
<dbReference type="PANTHER" id="PTHR11848:SF309">
    <property type="entry name" value="INHIBIN BETA CHAIN"/>
    <property type="match status" value="1"/>
</dbReference>
<proteinExistence type="inferred from homology"/>
<evidence type="ECO:0000313" key="9">
    <source>
        <dbReference type="Proteomes" id="UP001652625"/>
    </source>
</evidence>
<evidence type="ECO:0000256" key="7">
    <source>
        <dbReference type="SAM" id="SignalP"/>
    </source>
</evidence>
<evidence type="ECO:0000256" key="2">
    <source>
        <dbReference type="ARBA" id="ARBA00006656"/>
    </source>
</evidence>
<evidence type="ECO:0000259" key="8">
    <source>
        <dbReference type="PROSITE" id="PS51362"/>
    </source>
</evidence>
<reference evidence="10" key="1">
    <citation type="submission" date="2025-08" db="UniProtKB">
        <authorList>
            <consortium name="RefSeq"/>
        </authorList>
    </citation>
    <scope>IDENTIFICATION</scope>
</reference>
<dbReference type="PROSITE" id="PS00250">
    <property type="entry name" value="TGF_BETA_1"/>
    <property type="match status" value="1"/>
</dbReference>
<dbReference type="InterPro" id="IPR029034">
    <property type="entry name" value="Cystine-knot_cytokine"/>
</dbReference>
<evidence type="ECO:0000313" key="10">
    <source>
        <dbReference type="RefSeq" id="XP_065653646.1"/>
    </source>
</evidence>
<dbReference type="PROSITE" id="PS51362">
    <property type="entry name" value="TGF_BETA_2"/>
    <property type="match status" value="1"/>
</dbReference>
<dbReference type="InterPro" id="IPR017948">
    <property type="entry name" value="TGFb_CS"/>
</dbReference>
<feature type="chain" id="PRO_5046136313" evidence="7">
    <location>
        <begin position="24"/>
        <end position="301"/>
    </location>
</feature>
<dbReference type="SMART" id="SM00204">
    <property type="entry name" value="TGFB"/>
    <property type="match status" value="1"/>
</dbReference>
<keyword evidence="9" id="KW-1185">Reference proteome</keyword>
<comment type="subcellular location">
    <subcellularLocation>
        <location evidence="1">Secreted</location>
    </subcellularLocation>
</comment>
<keyword evidence="5" id="KW-1015">Disulfide bond</keyword>
<dbReference type="Gene3D" id="2.60.120.970">
    <property type="match status" value="1"/>
</dbReference>
<evidence type="ECO:0000256" key="5">
    <source>
        <dbReference type="ARBA" id="ARBA00023157"/>
    </source>
</evidence>
<comment type="similarity">
    <text evidence="2 6">Belongs to the TGF-beta family.</text>
</comment>
<dbReference type="SUPFAM" id="SSF57501">
    <property type="entry name" value="Cystine-knot cytokines"/>
    <property type="match status" value="1"/>
</dbReference>
<dbReference type="Pfam" id="PF00019">
    <property type="entry name" value="TGF_beta"/>
    <property type="match status" value="1"/>
</dbReference>
<keyword evidence="7" id="KW-0732">Signal</keyword>
<keyword evidence="3" id="KW-0964">Secreted</keyword>
<dbReference type="InterPro" id="IPR001839">
    <property type="entry name" value="TGF-b_C"/>
</dbReference>
<dbReference type="RefSeq" id="XP_065653646.1">
    <property type="nucleotide sequence ID" value="XM_065797574.1"/>
</dbReference>
<dbReference type="PANTHER" id="PTHR11848">
    <property type="entry name" value="TGF-BETA FAMILY"/>
    <property type="match status" value="1"/>
</dbReference>
<gene>
    <name evidence="10" type="primary">LOC136080648</name>
</gene>
<evidence type="ECO:0000256" key="4">
    <source>
        <dbReference type="ARBA" id="ARBA00023030"/>
    </source>
</evidence>
<feature type="domain" description="TGF-beta family profile" evidence="8">
    <location>
        <begin position="209"/>
        <end position="301"/>
    </location>
</feature>
<keyword evidence="4 6" id="KW-0339">Growth factor</keyword>
<dbReference type="Proteomes" id="UP001652625">
    <property type="component" value="Chromosome 05"/>
</dbReference>